<gene>
    <name evidence="2" type="ORF">GCM10010324_59520</name>
</gene>
<proteinExistence type="predicted"/>
<feature type="region of interest" description="Disordered" evidence="1">
    <location>
        <begin position="1"/>
        <end position="23"/>
    </location>
</feature>
<protein>
    <submittedName>
        <fullName evidence="2">Uncharacterized protein</fullName>
    </submittedName>
</protein>
<evidence type="ECO:0000256" key="1">
    <source>
        <dbReference type="SAM" id="MobiDB-lite"/>
    </source>
</evidence>
<evidence type="ECO:0000313" key="2">
    <source>
        <dbReference type="EMBL" id="GGY04886.1"/>
    </source>
</evidence>
<keyword evidence="3" id="KW-1185">Reference proteome</keyword>
<sequence>MARSSPGRARAATRKGPVPLAVSGTGPLAGRMGCAYEPRVRTAYRPYFSFVPVERRSAHALVTRSAMLASASLPQVRGS</sequence>
<accession>A0ABQ2Z589</accession>
<dbReference type="EMBL" id="BMUT01000016">
    <property type="protein sequence ID" value="GGY04886.1"/>
    <property type="molecule type" value="Genomic_DNA"/>
</dbReference>
<comment type="caution">
    <text evidence="2">The sequence shown here is derived from an EMBL/GenBank/DDBJ whole genome shotgun (WGS) entry which is preliminary data.</text>
</comment>
<dbReference type="Proteomes" id="UP000659223">
    <property type="component" value="Unassembled WGS sequence"/>
</dbReference>
<organism evidence="2 3">
    <name type="scientific">Streptomyces hiroshimensis</name>
    <dbReference type="NCBI Taxonomy" id="66424"/>
    <lineage>
        <taxon>Bacteria</taxon>
        <taxon>Bacillati</taxon>
        <taxon>Actinomycetota</taxon>
        <taxon>Actinomycetes</taxon>
        <taxon>Kitasatosporales</taxon>
        <taxon>Streptomycetaceae</taxon>
        <taxon>Streptomyces</taxon>
    </lineage>
</organism>
<name>A0ABQ2Z589_9ACTN</name>
<reference evidence="3" key="1">
    <citation type="journal article" date="2019" name="Int. J. Syst. Evol. Microbiol.">
        <title>The Global Catalogue of Microorganisms (GCM) 10K type strain sequencing project: providing services to taxonomists for standard genome sequencing and annotation.</title>
        <authorList>
            <consortium name="The Broad Institute Genomics Platform"/>
            <consortium name="The Broad Institute Genome Sequencing Center for Infectious Disease"/>
            <person name="Wu L."/>
            <person name="Ma J."/>
        </authorList>
    </citation>
    <scope>NUCLEOTIDE SEQUENCE [LARGE SCALE GENOMIC DNA]</scope>
    <source>
        <strain evidence="3">JCM 4586</strain>
    </source>
</reference>
<evidence type="ECO:0000313" key="3">
    <source>
        <dbReference type="Proteomes" id="UP000659223"/>
    </source>
</evidence>